<dbReference type="PANTHER" id="PTHR42715">
    <property type="entry name" value="BETA-GLUCOSIDASE"/>
    <property type="match status" value="1"/>
</dbReference>
<evidence type="ECO:0000313" key="7">
    <source>
        <dbReference type="Proteomes" id="UP000237947"/>
    </source>
</evidence>
<dbReference type="Pfam" id="PF00933">
    <property type="entry name" value="Glyco_hydro_3"/>
    <property type="match status" value="1"/>
</dbReference>
<dbReference type="PROSITE" id="PS00775">
    <property type="entry name" value="GLYCOSYL_HYDROL_F3"/>
    <property type="match status" value="1"/>
</dbReference>
<proteinExistence type="inferred from homology"/>
<keyword evidence="3" id="KW-0119">Carbohydrate metabolism</keyword>
<keyword evidence="4" id="KW-0326">Glycosidase</keyword>
<dbReference type="SUPFAM" id="SSF52279">
    <property type="entry name" value="Beta-D-glucan exohydrolase, C-terminal domain"/>
    <property type="match status" value="1"/>
</dbReference>
<protein>
    <submittedName>
        <fullName evidence="6">Beta-glucosidase</fullName>
    </submittedName>
</protein>
<dbReference type="Gene3D" id="3.20.20.300">
    <property type="entry name" value="Glycoside hydrolase, family 3, N-terminal domain"/>
    <property type="match status" value="1"/>
</dbReference>
<dbReference type="AlphaFoldDB" id="A0A2S0KL81"/>
<dbReference type="InterPro" id="IPR017853">
    <property type="entry name" value="GH"/>
</dbReference>
<comment type="similarity">
    <text evidence="1 4">Belongs to the glycosyl hydrolase 3 family.</text>
</comment>
<dbReference type="Proteomes" id="UP000237947">
    <property type="component" value="Chromosome"/>
</dbReference>
<dbReference type="Gene3D" id="2.60.40.10">
    <property type="entry name" value="Immunoglobulins"/>
    <property type="match status" value="1"/>
</dbReference>
<dbReference type="SUPFAM" id="SSF51445">
    <property type="entry name" value="(Trans)glycosidases"/>
    <property type="match status" value="1"/>
</dbReference>
<dbReference type="Gene3D" id="3.40.50.1700">
    <property type="entry name" value="Glycoside hydrolase family 3 C-terminal domain"/>
    <property type="match status" value="1"/>
</dbReference>
<gene>
    <name evidence="6" type="ORF">C5Q98_00250</name>
</gene>
<dbReference type="InterPro" id="IPR036962">
    <property type="entry name" value="Glyco_hydro_3_N_sf"/>
</dbReference>
<accession>A0A2S0KL81</accession>
<dbReference type="InterPro" id="IPR001764">
    <property type="entry name" value="Glyco_hydro_3_N"/>
</dbReference>
<feature type="domain" description="Fibronectin type III-like" evidence="5">
    <location>
        <begin position="313"/>
        <end position="389"/>
    </location>
</feature>
<dbReference type="InterPro" id="IPR019800">
    <property type="entry name" value="Glyco_hydro_3_AS"/>
</dbReference>
<dbReference type="SMART" id="SM01217">
    <property type="entry name" value="Fn3_like"/>
    <property type="match status" value="1"/>
</dbReference>
<name>A0A2S0KL81_9FIRM</name>
<dbReference type="KEGG" id="fsa:C5Q98_00250"/>
<keyword evidence="7" id="KW-1185">Reference proteome</keyword>
<keyword evidence="2 4" id="KW-0378">Hydrolase</keyword>
<dbReference type="PRINTS" id="PR00133">
    <property type="entry name" value="GLHYDRLASE3"/>
</dbReference>
<dbReference type="OrthoDB" id="98455at2"/>
<dbReference type="InterPro" id="IPR026891">
    <property type="entry name" value="Fn3-like"/>
</dbReference>
<dbReference type="Pfam" id="PF14310">
    <property type="entry name" value="Fn3-like"/>
    <property type="match status" value="1"/>
</dbReference>
<dbReference type="InterPro" id="IPR013783">
    <property type="entry name" value="Ig-like_fold"/>
</dbReference>
<dbReference type="PANTHER" id="PTHR42715:SF10">
    <property type="entry name" value="BETA-GLUCOSIDASE"/>
    <property type="match status" value="1"/>
</dbReference>
<organism evidence="6 7">
    <name type="scientific">Fastidiosipila sanguinis</name>
    <dbReference type="NCBI Taxonomy" id="236753"/>
    <lineage>
        <taxon>Bacteria</taxon>
        <taxon>Bacillati</taxon>
        <taxon>Bacillota</taxon>
        <taxon>Clostridia</taxon>
        <taxon>Eubacteriales</taxon>
        <taxon>Oscillospiraceae</taxon>
        <taxon>Fastidiosipila</taxon>
    </lineage>
</organism>
<dbReference type="EMBL" id="CP027226">
    <property type="protein sequence ID" value="AVM41754.1"/>
    <property type="molecule type" value="Genomic_DNA"/>
</dbReference>
<dbReference type="GO" id="GO:0005975">
    <property type="term" value="P:carbohydrate metabolic process"/>
    <property type="evidence" value="ECO:0007669"/>
    <property type="project" value="InterPro"/>
</dbReference>
<dbReference type="InterPro" id="IPR036881">
    <property type="entry name" value="Glyco_hydro_3_C_sf"/>
</dbReference>
<dbReference type="InterPro" id="IPR050288">
    <property type="entry name" value="Cellulose_deg_GH3"/>
</dbReference>
<dbReference type="GO" id="GO:0004553">
    <property type="term" value="F:hydrolase activity, hydrolyzing O-glycosyl compounds"/>
    <property type="evidence" value="ECO:0007669"/>
    <property type="project" value="InterPro"/>
</dbReference>
<evidence type="ECO:0000256" key="1">
    <source>
        <dbReference type="ARBA" id="ARBA00005336"/>
    </source>
</evidence>
<evidence type="ECO:0000256" key="3">
    <source>
        <dbReference type="ARBA" id="ARBA00023277"/>
    </source>
</evidence>
<evidence type="ECO:0000256" key="4">
    <source>
        <dbReference type="RuleBase" id="RU361161"/>
    </source>
</evidence>
<evidence type="ECO:0000313" key="6">
    <source>
        <dbReference type="EMBL" id="AVM41754.1"/>
    </source>
</evidence>
<evidence type="ECO:0000259" key="5">
    <source>
        <dbReference type="SMART" id="SM01217"/>
    </source>
</evidence>
<dbReference type="InterPro" id="IPR002772">
    <property type="entry name" value="Glyco_hydro_3_C"/>
</dbReference>
<evidence type="ECO:0000256" key="2">
    <source>
        <dbReference type="ARBA" id="ARBA00022801"/>
    </source>
</evidence>
<sequence length="912" mass="102010">MAVVLDYKKYAQKAREAGAEGIVLLENSNNVLPLVDQEIAVFGRTQYDTIYCGTGSGGLVNVPYVVSINEGLKEKYTLAEKVDETYRNWIKENPFDKGQGWAQTPFSQKEMDLCEDLLKETSENIDTAIFVIGRTAGEDKDFTLDKGSYYLSEKELKIIKDLRKHFKNLVVVVNSGNVIDLSWQEEVQADAIVFAWQGGSETGHSVVDVLSGDVNPSGKLPDTVLRDIKRHPAFKYFGRVEENLYEEDIYVGYRYFETLDQENVLYPFGYGLSYTEFEFEVLDSLVNVNPKADNYDINLQVRVNNIGNQSGKTVVQVYGSKPQGGLGNPIRELIAFKKTSEIPAGKSEDVNINIDLRDLKSYDDRLNSDTESCYILEAGEYKISAGFDVRSAKDIENIFLEDTIVLEQLTSRLSPQISFKRVKVVKAENGLELDYEDVPNRGYAEVPVLESDIKQTDAEFKLTDVISGEVDLDEFIAQFSDEDLLQMSYGNGMGPIGVTAGIAGAFGGVTERLLEAGILLYACADGPSGIRMDNGSMAFSIPNGTCLAASFNPEINQELFEFVGLECRKNNIDSLLGPGMNIHRYALCGRNFEYFSEDPLLTGVIADSQLIGMKKYNVLGTVKHFALNNQEYERVNSDSVVSERAAREIYLKPFEYIVRSGNAQSIMTSYNYINGLHAASNYDLNTAILRDEWGYDGVVMTDWWAELNDKPYSSSNKENVLPMIRAQNDLFMVTPSADRVSLEKVLEVSGKAEINRSELVRNAKNILNVIIKYSQAIHPLSVEVQNEPESNSDKIQVVDVYQDKEKVDINLADLSTDIGYTIQLLIENHTSGIFELRLDATSTAKDVAQTNIALSINNVPERTINFVGSERKQENIRLDLRQNLLNVVDMHFAESGIKINSAELVLLEEKNR</sequence>
<reference evidence="7" key="1">
    <citation type="submission" date="2018-02" db="EMBL/GenBank/DDBJ databases">
        <authorList>
            <person name="Holder M.E."/>
            <person name="Ajami N.J."/>
            <person name="Petrosino J.F."/>
        </authorList>
    </citation>
    <scope>NUCLEOTIDE SEQUENCE [LARGE SCALE GENOMIC DNA]</scope>
    <source>
        <strain evidence="7">CCUG 47711</strain>
    </source>
</reference>
<dbReference type="Pfam" id="PF01915">
    <property type="entry name" value="Glyco_hydro_3_C"/>
    <property type="match status" value="1"/>
</dbReference>
<dbReference type="RefSeq" id="WP_106011742.1">
    <property type="nucleotide sequence ID" value="NZ_CP027226.1"/>
</dbReference>